<dbReference type="Pfam" id="PF03992">
    <property type="entry name" value="ABM"/>
    <property type="match status" value="1"/>
</dbReference>
<dbReference type="EMBL" id="UAUU01000011">
    <property type="protein sequence ID" value="SPZ92324.1"/>
    <property type="molecule type" value="Genomic_DNA"/>
</dbReference>
<dbReference type="EC" id="1.-.-.-" evidence="1"/>
<name>A0A2X2JF09_SPHMU</name>
<dbReference type="PROSITE" id="PS51725">
    <property type="entry name" value="ABM"/>
    <property type="match status" value="1"/>
</dbReference>
<gene>
    <name evidence="1" type="primary">ycnE</name>
    <name evidence="1" type="ORF">NCTC11343_04377</name>
</gene>
<proteinExistence type="predicted"/>
<sequence length="96" mass="10988">MKVYLTAILKAVPAHREEVLALLLEMVEASRKEEVCIQYDLHQVNSDENQFIFYEIWEDQAGLDAHNQQPYIVAFGKVAGEKLQETPQIIAMNKIA</sequence>
<keyword evidence="1" id="KW-0560">Oxidoreductase</keyword>
<reference evidence="1 2" key="1">
    <citation type="submission" date="2018-06" db="EMBL/GenBank/DDBJ databases">
        <authorList>
            <consortium name="Pathogen Informatics"/>
            <person name="Doyle S."/>
        </authorList>
    </citation>
    <scope>NUCLEOTIDE SEQUENCE [LARGE SCALE GENOMIC DNA]</scope>
    <source>
        <strain evidence="1 2">NCTC11343</strain>
    </source>
</reference>
<dbReference type="PANTHER" id="PTHR33336">
    <property type="entry name" value="QUINOL MONOOXYGENASE YGIN-RELATED"/>
    <property type="match status" value="1"/>
</dbReference>
<dbReference type="InterPro" id="IPR050744">
    <property type="entry name" value="AI-2_Isomerase_LsrG"/>
</dbReference>
<evidence type="ECO:0000313" key="2">
    <source>
        <dbReference type="Proteomes" id="UP000251241"/>
    </source>
</evidence>
<dbReference type="InterPro" id="IPR007138">
    <property type="entry name" value="ABM_dom"/>
</dbReference>
<dbReference type="PANTHER" id="PTHR33336:SF3">
    <property type="entry name" value="ABM DOMAIN-CONTAINING PROTEIN"/>
    <property type="match status" value="1"/>
</dbReference>
<keyword evidence="1" id="KW-0503">Monooxygenase</keyword>
<dbReference type="GO" id="GO:0005829">
    <property type="term" value="C:cytosol"/>
    <property type="evidence" value="ECO:0007669"/>
    <property type="project" value="TreeGrafter"/>
</dbReference>
<protein>
    <submittedName>
        <fullName evidence="1">Monooxygenase ycnE</fullName>
        <ecNumber evidence="1">1.-.-.-</ecNumber>
    </submittedName>
</protein>
<dbReference type="GO" id="GO:0004497">
    <property type="term" value="F:monooxygenase activity"/>
    <property type="evidence" value="ECO:0007669"/>
    <property type="project" value="UniProtKB-KW"/>
</dbReference>
<dbReference type="Gene3D" id="3.30.70.100">
    <property type="match status" value="1"/>
</dbReference>
<organism evidence="1 2">
    <name type="scientific">Sphingobacterium multivorum</name>
    <dbReference type="NCBI Taxonomy" id="28454"/>
    <lineage>
        <taxon>Bacteria</taxon>
        <taxon>Pseudomonadati</taxon>
        <taxon>Bacteroidota</taxon>
        <taxon>Sphingobacteriia</taxon>
        <taxon>Sphingobacteriales</taxon>
        <taxon>Sphingobacteriaceae</taxon>
        <taxon>Sphingobacterium</taxon>
    </lineage>
</organism>
<accession>A0A2X2JF09</accession>
<dbReference type="InterPro" id="IPR011008">
    <property type="entry name" value="Dimeric_a/b-barrel"/>
</dbReference>
<dbReference type="AlphaFoldDB" id="A0A2X2JF09"/>
<evidence type="ECO:0000313" key="1">
    <source>
        <dbReference type="EMBL" id="SPZ92324.1"/>
    </source>
</evidence>
<dbReference type="GeneID" id="97179338"/>
<dbReference type="Proteomes" id="UP000251241">
    <property type="component" value="Unassembled WGS sequence"/>
</dbReference>
<dbReference type="SUPFAM" id="SSF54909">
    <property type="entry name" value="Dimeric alpha+beta barrel"/>
    <property type="match status" value="1"/>
</dbReference>
<dbReference type="RefSeq" id="WP_112376533.1">
    <property type="nucleotide sequence ID" value="NZ_CP069793.1"/>
</dbReference>